<evidence type="ECO:0000313" key="2">
    <source>
        <dbReference type="Proteomes" id="UP000037386"/>
    </source>
</evidence>
<dbReference type="PATRIC" id="fig|479893.3.peg.627"/>
<dbReference type="AlphaFoldDB" id="A0A0M1MZT9"/>
<comment type="caution">
    <text evidence="1">The sequence shown here is derived from an EMBL/GenBank/DDBJ whole genome shotgun (WGS) entry which is preliminary data.</text>
</comment>
<organism evidence="1 2">
    <name type="scientific">Candidatus Phytoplasma pruni</name>
    <dbReference type="NCBI Taxonomy" id="479893"/>
    <lineage>
        <taxon>Bacteria</taxon>
        <taxon>Bacillati</taxon>
        <taxon>Mycoplasmatota</taxon>
        <taxon>Mollicutes</taxon>
        <taxon>Acholeplasmatales</taxon>
        <taxon>Acholeplasmataceae</taxon>
        <taxon>Candidatus Phytoplasma</taxon>
        <taxon>16SrIII (X-disease group)</taxon>
    </lineage>
</organism>
<dbReference type="InterPro" id="IPR036249">
    <property type="entry name" value="Thioredoxin-like_sf"/>
</dbReference>
<dbReference type="STRING" id="479893.CPX_001801"/>
<evidence type="ECO:0008006" key="3">
    <source>
        <dbReference type="Google" id="ProtNLM"/>
    </source>
</evidence>
<proteinExistence type="predicted"/>
<dbReference type="EMBL" id="LHCF01000031">
    <property type="protein sequence ID" value="KOR75239.1"/>
    <property type="molecule type" value="Genomic_DNA"/>
</dbReference>
<dbReference type="SUPFAM" id="SSF52833">
    <property type="entry name" value="Thioredoxin-like"/>
    <property type="match status" value="1"/>
</dbReference>
<reference evidence="2" key="1">
    <citation type="submission" date="2015-05" db="EMBL/GenBank/DDBJ databases">
        <title>Draft genome sequence of 'Candidatus Phytoplasma Pruni' strain CX, a plant pathogenic bacterium.</title>
        <authorList>
            <person name="Lee I.-M."/>
            <person name="Bottner-Parker K.D."/>
            <person name="Shao J."/>
            <person name="Gundersen-Rindal D.E."/>
            <person name="Zhao Y."/>
            <person name="Davis R.E."/>
        </authorList>
    </citation>
    <scope>NUCLEOTIDE SEQUENCE [LARGE SCALE GENOMIC DNA]</scope>
    <source>
        <strain evidence="2">CX</strain>
    </source>
</reference>
<accession>A0A0M1MZT9</accession>
<evidence type="ECO:0000313" key="1">
    <source>
        <dbReference type="EMBL" id="KOR75239.1"/>
    </source>
</evidence>
<sequence>MLQKIFLLTLDNCANCDQLKNILYKVYPQYLKHIQIINRPQMLHAETFNQLVSKYNIKKAPALINDKTGAILSEVRLDMIDAFLKKNISLPNEEL</sequence>
<dbReference type="Proteomes" id="UP000037386">
    <property type="component" value="Unassembled WGS sequence"/>
</dbReference>
<name>A0A0M1MZT9_9MOLU</name>
<protein>
    <recommendedName>
        <fullName evidence="3">Thioredoxin-like fold domain-containing protein</fullName>
    </recommendedName>
</protein>
<dbReference type="OrthoDB" id="71793at2"/>
<gene>
    <name evidence="1" type="ORF">CPX_001801</name>
</gene>
<dbReference type="RefSeq" id="WP_053521620.1">
    <property type="nucleotide sequence ID" value="NZ_LHCF01000031.1"/>
</dbReference>
<dbReference type="Gene3D" id="3.40.30.10">
    <property type="entry name" value="Glutaredoxin"/>
    <property type="match status" value="1"/>
</dbReference>